<dbReference type="SMART" id="SM00994">
    <property type="entry name" value="zf-C4_ClpX"/>
    <property type="match status" value="1"/>
</dbReference>
<dbReference type="Pfam" id="PF06689">
    <property type="entry name" value="zf-C4_ClpX"/>
    <property type="match status" value="1"/>
</dbReference>
<dbReference type="EMBL" id="BJVJ01000021">
    <property type="protein sequence ID" value="GEL23552.1"/>
    <property type="molecule type" value="Genomic_DNA"/>
</dbReference>
<dbReference type="Gene3D" id="6.20.220.10">
    <property type="entry name" value="ClpX chaperone, C4-type zinc finger domain"/>
    <property type="match status" value="1"/>
</dbReference>
<feature type="binding site" evidence="1">
    <location>
        <position position="35"/>
    </location>
    <ligand>
        <name>Zn(2+)</name>
        <dbReference type="ChEBI" id="CHEBI:29105"/>
    </ligand>
</feature>
<keyword evidence="1" id="KW-0862">Zinc</keyword>
<dbReference type="GO" id="GO:0051082">
    <property type="term" value="F:unfolded protein binding"/>
    <property type="evidence" value="ECO:0007669"/>
    <property type="project" value="UniProtKB-UniRule"/>
</dbReference>
<dbReference type="InterPro" id="IPR059188">
    <property type="entry name" value="Znf_CLPX-like"/>
</dbReference>
<organism evidence="3 4">
    <name type="scientific">Pseudonocardia sulfidoxydans NBRC 16205</name>
    <dbReference type="NCBI Taxonomy" id="1223511"/>
    <lineage>
        <taxon>Bacteria</taxon>
        <taxon>Bacillati</taxon>
        <taxon>Actinomycetota</taxon>
        <taxon>Actinomycetes</taxon>
        <taxon>Pseudonocardiales</taxon>
        <taxon>Pseudonocardiaceae</taxon>
        <taxon>Pseudonocardia</taxon>
    </lineage>
</organism>
<protein>
    <recommendedName>
        <fullName evidence="2">ClpX-type ZB domain-containing protein</fullName>
    </recommendedName>
</protein>
<dbReference type="GO" id="GO:0006457">
    <property type="term" value="P:protein folding"/>
    <property type="evidence" value="ECO:0007669"/>
    <property type="project" value="UniProtKB-UniRule"/>
</dbReference>
<dbReference type="AlphaFoldDB" id="A0A511DFK0"/>
<proteinExistence type="inferred from homology"/>
<accession>A0A511DFK0</accession>
<dbReference type="SUPFAM" id="SSF57716">
    <property type="entry name" value="Glucocorticoid receptor-like (DNA-binding domain)"/>
    <property type="match status" value="1"/>
</dbReference>
<dbReference type="RefSeq" id="WP_147106876.1">
    <property type="nucleotide sequence ID" value="NZ_BJVJ01000021.1"/>
</dbReference>
<evidence type="ECO:0000313" key="3">
    <source>
        <dbReference type="EMBL" id="GEL23552.1"/>
    </source>
</evidence>
<evidence type="ECO:0000313" key="4">
    <source>
        <dbReference type="Proteomes" id="UP000321685"/>
    </source>
</evidence>
<keyword evidence="4" id="KW-1185">Reference proteome</keyword>
<keyword evidence="1" id="KW-0143">Chaperone</keyword>
<sequence length="54" mass="5812">MATTDTQPRCSFCGKGADEVHRLVVGVDVAICDDCVRLASDAVDEADANPCEWR</sequence>
<dbReference type="OrthoDB" id="9812570at2"/>
<feature type="binding site" evidence="1">
    <location>
        <position position="10"/>
    </location>
    <ligand>
        <name>Zn(2+)</name>
        <dbReference type="ChEBI" id="CHEBI:29105"/>
    </ligand>
</feature>
<keyword evidence="1" id="KW-0479">Metal-binding</keyword>
<dbReference type="InterPro" id="IPR010603">
    <property type="entry name" value="Znf_CppX_C4"/>
</dbReference>
<comment type="similarity">
    <text evidence="1">Belongs to the ClpX chaperone family.</text>
</comment>
<feature type="domain" description="ClpX-type ZB" evidence="2">
    <location>
        <begin position="1"/>
        <end position="51"/>
    </location>
</feature>
<evidence type="ECO:0000259" key="2">
    <source>
        <dbReference type="PROSITE" id="PS51902"/>
    </source>
</evidence>
<dbReference type="GO" id="GO:0046983">
    <property type="term" value="F:protein dimerization activity"/>
    <property type="evidence" value="ECO:0007669"/>
    <property type="project" value="UniProtKB-UniRule"/>
</dbReference>
<reference evidence="3 4" key="1">
    <citation type="submission" date="2019-07" db="EMBL/GenBank/DDBJ databases">
        <title>Whole genome shotgun sequence of Pseudonocardia sulfidoxydans NBRC 16205.</title>
        <authorList>
            <person name="Hosoyama A."/>
            <person name="Uohara A."/>
            <person name="Ohji S."/>
            <person name="Ichikawa N."/>
        </authorList>
    </citation>
    <scope>NUCLEOTIDE SEQUENCE [LARGE SCALE GENOMIC DNA]</scope>
    <source>
        <strain evidence="3 4">NBRC 16205</strain>
    </source>
</reference>
<dbReference type="Proteomes" id="UP000321685">
    <property type="component" value="Unassembled WGS sequence"/>
</dbReference>
<feature type="binding site" evidence="1">
    <location>
        <position position="13"/>
    </location>
    <ligand>
        <name>Zn(2+)</name>
        <dbReference type="ChEBI" id="CHEBI:29105"/>
    </ligand>
</feature>
<dbReference type="PROSITE" id="PS51902">
    <property type="entry name" value="CLPX_ZB"/>
    <property type="match status" value="1"/>
</dbReference>
<name>A0A511DFK0_9PSEU</name>
<feature type="binding site" evidence="1">
    <location>
        <position position="32"/>
    </location>
    <ligand>
        <name>Zn(2+)</name>
        <dbReference type="ChEBI" id="CHEBI:29105"/>
    </ligand>
</feature>
<comment type="caution">
    <text evidence="3">The sequence shown here is derived from an EMBL/GenBank/DDBJ whole genome shotgun (WGS) entry which is preliminary data.</text>
</comment>
<evidence type="ECO:0000256" key="1">
    <source>
        <dbReference type="PROSITE-ProRule" id="PRU01250"/>
    </source>
</evidence>
<gene>
    <name evidence="3" type="ORF">PSU4_25060</name>
</gene>
<dbReference type="InterPro" id="IPR038366">
    <property type="entry name" value="Znf_CppX_C4_sf"/>
</dbReference>
<dbReference type="GO" id="GO:0008270">
    <property type="term" value="F:zinc ion binding"/>
    <property type="evidence" value="ECO:0007669"/>
    <property type="project" value="UniProtKB-UniRule"/>
</dbReference>